<name>A0ACA9NG85_9GLOM</name>
<dbReference type="EMBL" id="CAJVPU010016518">
    <property type="protein sequence ID" value="CAG8653649.1"/>
    <property type="molecule type" value="Genomic_DNA"/>
</dbReference>
<sequence>DFATLSFKIRVETTNKETSTKLSFLDKNDELIKKPEGVFAKDITKKKGKIKELFCGLDFYLLNHSNKYVFYYDEMNTQKTKDNKIYFINCSLKKSHQIFNIHPV</sequence>
<feature type="non-terminal residue" evidence="1">
    <location>
        <position position="1"/>
    </location>
</feature>
<organism evidence="1 2">
    <name type="scientific">Dentiscutata heterogama</name>
    <dbReference type="NCBI Taxonomy" id="1316150"/>
    <lineage>
        <taxon>Eukaryota</taxon>
        <taxon>Fungi</taxon>
        <taxon>Fungi incertae sedis</taxon>
        <taxon>Mucoromycota</taxon>
        <taxon>Glomeromycotina</taxon>
        <taxon>Glomeromycetes</taxon>
        <taxon>Diversisporales</taxon>
        <taxon>Gigasporaceae</taxon>
        <taxon>Dentiscutata</taxon>
    </lineage>
</organism>
<dbReference type="Proteomes" id="UP000789702">
    <property type="component" value="Unassembled WGS sequence"/>
</dbReference>
<protein>
    <submittedName>
        <fullName evidence="1">10943_t:CDS:1</fullName>
    </submittedName>
</protein>
<comment type="caution">
    <text evidence="1">The sequence shown here is derived from an EMBL/GenBank/DDBJ whole genome shotgun (WGS) entry which is preliminary data.</text>
</comment>
<keyword evidence="2" id="KW-1185">Reference proteome</keyword>
<accession>A0ACA9NG85</accession>
<evidence type="ECO:0000313" key="1">
    <source>
        <dbReference type="EMBL" id="CAG8653649.1"/>
    </source>
</evidence>
<feature type="non-terminal residue" evidence="1">
    <location>
        <position position="104"/>
    </location>
</feature>
<proteinExistence type="predicted"/>
<evidence type="ECO:0000313" key="2">
    <source>
        <dbReference type="Proteomes" id="UP000789702"/>
    </source>
</evidence>
<gene>
    <name evidence="1" type="ORF">DHETER_LOCUS9418</name>
</gene>
<reference evidence="1" key="1">
    <citation type="submission" date="2021-06" db="EMBL/GenBank/DDBJ databases">
        <authorList>
            <person name="Kallberg Y."/>
            <person name="Tangrot J."/>
            <person name="Rosling A."/>
        </authorList>
    </citation>
    <scope>NUCLEOTIDE SEQUENCE</scope>
    <source>
        <strain evidence="1">IL203A</strain>
    </source>
</reference>